<dbReference type="GO" id="GO:0005737">
    <property type="term" value="C:cytoplasm"/>
    <property type="evidence" value="ECO:0007669"/>
    <property type="project" value="UniProtKB-SubCell"/>
</dbReference>
<proteinExistence type="predicted"/>
<keyword evidence="11" id="KW-1185">Reference proteome</keyword>
<evidence type="ECO:0000256" key="2">
    <source>
        <dbReference type="ARBA" id="ARBA00022448"/>
    </source>
</evidence>
<feature type="domain" description="AAA+ ATPase" evidence="9">
    <location>
        <begin position="159"/>
        <end position="343"/>
    </location>
</feature>
<dbReference type="InterPro" id="IPR040627">
    <property type="entry name" value="T3SS_ATPase_C"/>
</dbReference>
<evidence type="ECO:0000256" key="6">
    <source>
        <dbReference type="ARBA" id="ARBA00022927"/>
    </source>
</evidence>
<dbReference type="GO" id="GO:0030254">
    <property type="term" value="P:protein secretion by the type III secretion system"/>
    <property type="evidence" value="ECO:0007669"/>
    <property type="project" value="InterPro"/>
</dbReference>
<dbReference type="GO" id="GO:0030257">
    <property type="term" value="C:type III protein secretion system complex"/>
    <property type="evidence" value="ECO:0007669"/>
    <property type="project" value="InterPro"/>
</dbReference>
<feature type="region of interest" description="Disordered" evidence="8">
    <location>
        <begin position="442"/>
        <end position="479"/>
    </location>
</feature>
<sequence>MPQNVLQGVRAEIEMLSAVRHVGRIEAVDAEVLKVTGLGRHARLGDILRVTRADGTDLHGEIVKLDRNAVTVMPDAPAEGVSLGDRVLLRGPLRIAPDDSWVGRVIDPHGQPLDGHPILPGSVWKPLRNDPPAPADRRGLGARLDTGMTVLNTLLPIVEGQRVGLFAGSGVGKSSLMAHLARNMQADVAVIALVGERGRELREFIDKVLGPEGMKRAVVVAATSDRSALVRRRCAWTAMSVAEHFREQGQHVLFLADSITRFAEAHREVAVAAGELPALRGYPPSTAHQIMQLCERAGPGAGDAGTITAVLSVLVAGSDMDEPIADILRGVLDGHIVMDRVIAERGRYPAIDLLRSVSRSLPDAATVDENRVITEARHLLSAYARSELMVQAGLYLSGSDATLDHAIRAWPELDRFLAETETQGISASFDKLRLLLRRSASAGAARSTGAAKSRPSPSRSAGDPMRQVGAPVSLPGRSG</sequence>
<keyword evidence="5" id="KW-0067">ATP-binding</keyword>
<evidence type="ECO:0000256" key="5">
    <source>
        <dbReference type="ARBA" id="ARBA00022840"/>
    </source>
</evidence>
<keyword evidence="6" id="KW-0653">Protein transport</keyword>
<evidence type="ECO:0000256" key="4">
    <source>
        <dbReference type="ARBA" id="ARBA00022741"/>
    </source>
</evidence>
<dbReference type="GO" id="GO:0005524">
    <property type="term" value="F:ATP binding"/>
    <property type="evidence" value="ECO:0007669"/>
    <property type="project" value="UniProtKB-KW"/>
</dbReference>
<evidence type="ECO:0000256" key="1">
    <source>
        <dbReference type="ARBA" id="ARBA00004496"/>
    </source>
</evidence>
<evidence type="ECO:0000313" key="10">
    <source>
        <dbReference type="EMBL" id="RII40231.1"/>
    </source>
</evidence>
<evidence type="ECO:0000256" key="7">
    <source>
        <dbReference type="ARBA" id="ARBA00022967"/>
    </source>
</evidence>
<dbReference type="OrthoDB" id="9801639at2"/>
<dbReference type="SMART" id="SM00382">
    <property type="entry name" value="AAA"/>
    <property type="match status" value="1"/>
</dbReference>
<gene>
    <name evidence="10" type="ORF">DL237_02625</name>
</gene>
<keyword evidence="7" id="KW-1278">Translocase</keyword>
<keyword evidence="4" id="KW-0547">Nucleotide-binding</keyword>
<evidence type="ECO:0000313" key="11">
    <source>
        <dbReference type="Proteomes" id="UP000265848"/>
    </source>
</evidence>
<dbReference type="CDD" id="cd01136">
    <property type="entry name" value="ATPase_flagellum-secretory_path_III"/>
    <property type="match status" value="1"/>
</dbReference>
<evidence type="ECO:0000256" key="8">
    <source>
        <dbReference type="SAM" id="MobiDB-lite"/>
    </source>
</evidence>
<dbReference type="Pfam" id="PF00006">
    <property type="entry name" value="ATP-synt_ab"/>
    <property type="match status" value="1"/>
</dbReference>
<keyword evidence="3" id="KW-0963">Cytoplasm</keyword>
<dbReference type="SUPFAM" id="SSF52540">
    <property type="entry name" value="P-loop containing nucleoside triphosphate hydrolases"/>
    <property type="match status" value="1"/>
</dbReference>
<reference evidence="10 11" key="1">
    <citation type="submission" date="2018-08" db="EMBL/GenBank/DDBJ databases">
        <title>Pseudooceanicola sediminis CY03 in the family Rhodobacteracea.</title>
        <authorList>
            <person name="Zhang Y.-J."/>
        </authorList>
    </citation>
    <scope>NUCLEOTIDE SEQUENCE [LARGE SCALE GENOMIC DNA]</scope>
    <source>
        <strain evidence="10 11">CY03</strain>
    </source>
</reference>
<accession>A0A399J4M3</accession>
<dbReference type="RefSeq" id="WP_119397470.1">
    <property type="nucleotide sequence ID" value="NZ_QWJJ01000002.1"/>
</dbReference>
<dbReference type="GO" id="GO:0016887">
    <property type="term" value="F:ATP hydrolysis activity"/>
    <property type="evidence" value="ECO:0007669"/>
    <property type="project" value="InterPro"/>
</dbReference>
<keyword evidence="2" id="KW-0813">Transport</keyword>
<comment type="subcellular location">
    <subcellularLocation>
        <location evidence="1">Cytoplasm</location>
    </subcellularLocation>
</comment>
<organism evidence="10 11">
    <name type="scientific">Pseudooceanicola sediminis</name>
    <dbReference type="NCBI Taxonomy" id="2211117"/>
    <lineage>
        <taxon>Bacteria</taxon>
        <taxon>Pseudomonadati</taxon>
        <taxon>Pseudomonadota</taxon>
        <taxon>Alphaproteobacteria</taxon>
        <taxon>Rhodobacterales</taxon>
        <taxon>Paracoccaceae</taxon>
        <taxon>Pseudooceanicola</taxon>
    </lineage>
</organism>
<dbReference type="InterPro" id="IPR005714">
    <property type="entry name" value="ATPase_T3SS_FliI/YscN"/>
</dbReference>
<evidence type="ECO:0000259" key="9">
    <source>
        <dbReference type="SMART" id="SM00382"/>
    </source>
</evidence>
<dbReference type="InterPro" id="IPR027417">
    <property type="entry name" value="P-loop_NTPase"/>
</dbReference>
<protein>
    <submittedName>
        <fullName evidence="10">FliI/YscN family ATPase</fullName>
    </submittedName>
</protein>
<dbReference type="GO" id="GO:0046933">
    <property type="term" value="F:proton-transporting ATP synthase activity, rotational mechanism"/>
    <property type="evidence" value="ECO:0007669"/>
    <property type="project" value="TreeGrafter"/>
</dbReference>
<dbReference type="PANTHER" id="PTHR15184">
    <property type="entry name" value="ATP SYNTHASE"/>
    <property type="match status" value="1"/>
</dbReference>
<dbReference type="InterPro" id="IPR050053">
    <property type="entry name" value="ATPase_alpha/beta_chains"/>
</dbReference>
<dbReference type="Proteomes" id="UP000265848">
    <property type="component" value="Unassembled WGS sequence"/>
</dbReference>
<dbReference type="NCBIfam" id="TIGR01026">
    <property type="entry name" value="fliI_yscN"/>
    <property type="match status" value="1"/>
</dbReference>
<dbReference type="Gene3D" id="3.40.50.12240">
    <property type="match status" value="1"/>
</dbReference>
<dbReference type="Pfam" id="PF18269">
    <property type="entry name" value="T3SS_ATPase_C"/>
    <property type="match status" value="1"/>
</dbReference>
<evidence type="ECO:0000256" key="3">
    <source>
        <dbReference type="ARBA" id="ARBA00022490"/>
    </source>
</evidence>
<dbReference type="InterPro" id="IPR000194">
    <property type="entry name" value="ATPase_F1/V1/A1_a/bsu_nucl-bd"/>
</dbReference>
<dbReference type="FunFam" id="3.40.50.12240:FF:000002">
    <property type="entry name" value="Flagellum-specific ATP synthase FliI"/>
    <property type="match status" value="1"/>
</dbReference>
<dbReference type="AlphaFoldDB" id="A0A399J4M3"/>
<dbReference type="PANTHER" id="PTHR15184:SF9">
    <property type="entry name" value="SPI-1 TYPE 3 SECRETION SYSTEM ATPASE"/>
    <property type="match status" value="1"/>
</dbReference>
<feature type="compositionally biased region" description="Low complexity" evidence="8">
    <location>
        <begin position="442"/>
        <end position="460"/>
    </location>
</feature>
<dbReference type="InterPro" id="IPR003593">
    <property type="entry name" value="AAA+_ATPase"/>
</dbReference>
<dbReference type="EMBL" id="QWJJ01000002">
    <property type="protein sequence ID" value="RII40231.1"/>
    <property type="molecule type" value="Genomic_DNA"/>
</dbReference>
<comment type="caution">
    <text evidence="10">The sequence shown here is derived from an EMBL/GenBank/DDBJ whole genome shotgun (WGS) entry which is preliminary data.</text>
</comment>
<name>A0A399J4M3_9RHOB</name>